<feature type="domain" description="N-acetyltransferase" evidence="1">
    <location>
        <begin position="12"/>
        <end position="173"/>
    </location>
</feature>
<dbReference type="InterPro" id="IPR051908">
    <property type="entry name" value="Ribosomal_N-acetyltransferase"/>
</dbReference>
<dbReference type="GeneID" id="74941243"/>
<dbReference type="Pfam" id="PF13302">
    <property type="entry name" value="Acetyltransf_3"/>
    <property type="match status" value="1"/>
</dbReference>
<dbReference type="AlphaFoldDB" id="A0A9E7R416"/>
<name>A0A9E7R416_9EURY</name>
<protein>
    <submittedName>
        <fullName evidence="2">GNAT family N-acetyltransferase</fullName>
    </submittedName>
</protein>
<organism evidence="2 3">
    <name type="scientific">Salinirubellus salinus</name>
    <dbReference type="NCBI Taxonomy" id="1364945"/>
    <lineage>
        <taxon>Archaea</taxon>
        <taxon>Methanobacteriati</taxon>
        <taxon>Methanobacteriota</taxon>
        <taxon>Stenosarchaea group</taxon>
        <taxon>Halobacteria</taxon>
        <taxon>Halobacteriales</taxon>
        <taxon>Natronomonadaceae</taxon>
        <taxon>Salinirubellus</taxon>
    </lineage>
</organism>
<gene>
    <name evidence="2" type="ORF">N0B31_02435</name>
</gene>
<dbReference type="PANTHER" id="PTHR43441:SF2">
    <property type="entry name" value="FAMILY ACETYLTRANSFERASE, PUTATIVE (AFU_ORTHOLOGUE AFUA_7G00850)-RELATED"/>
    <property type="match status" value="1"/>
</dbReference>
<dbReference type="CDD" id="cd04301">
    <property type="entry name" value="NAT_SF"/>
    <property type="match status" value="1"/>
</dbReference>
<dbReference type="GO" id="GO:0005737">
    <property type="term" value="C:cytoplasm"/>
    <property type="evidence" value="ECO:0007669"/>
    <property type="project" value="TreeGrafter"/>
</dbReference>
<evidence type="ECO:0000259" key="1">
    <source>
        <dbReference type="PROSITE" id="PS51186"/>
    </source>
</evidence>
<evidence type="ECO:0000313" key="2">
    <source>
        <dbReference type="EMBL" id="UWM55147.1"/>
    </source>
</evidence>
<sequence length="188" mass="20850">MPGPVFLRGDRVELRTFEEADLGLFDDVYADPAVRQRMDVHTPHTRRQEREWLESLDESNVQLLVCPADDPERAVGLVNLFDLDGRAGTAEVGAALVPDARGHGYATAACGLVVAYAFDERRLHRLRAQTLAVNESARATLDRLGFTHEGTSREATLVGGERVDRLHYGLLAREWREGRAGRTDATAE</sequence>
<reference evidence="2" key="1">
    <citation type="submission" date="2022-09" db="EMBL/GenBank/DDBJ databases">
        <title>Diverse halophilic archaea isolated from saline environments.</title>
        <authorList>
            <person name="Cui H.-L."/>
        </authorList>
    </citation>
    <scope>NUCLEOTIDE SEQUENCE</scope>
    <source>
        <strain evidence="2">ZS-35-S2</strain>
    </source>
</reference>
<dbReference type="GO" id="GO:0008999">
    <property type="term" value="F:protein-N-terminal-alanine acetyltransferase activity"/>
    <property type="evidence" value="ECO:0007669"/>
    <property type="project" value="TreeGrafter"/>
</dbReference>
<evidence type="ECO:0000313" key="3">
    <source>
        <dbReference type="Proteomes" id="UP001057580"/>
    </source>
</evidence>
<dbReference type="RefSeq" id="WP_260594199.1">
    <property type="nucleotide sequence ID" value="NZ_CP104003.1"/>
</dbReference>
<dbReference type="Proteomes" id="UP001057580">
    <property type="component" value="Chromosome"/>
</dbReference>
<dbReference type="Gene3D" id="3.40.630.30">
    <property type="match status" value="1"/>
</dbReference>
<dbReference type="EMBL" id="CP104003">
    <property type="protein sequence ID" value="UWM55147.1"/>
    <property type="molecule type" value="Genomic_DNA"/>
</dbReference>
<accession>A0A9E7R416</accession>
<dbReference type="SUPFAM" id="SSF55729">
    <property type="entry name" value="Acyl-CoA N-acyltransferases (Nat)"/>
    <property type="match status" value="1"/>
</dbReference>
<proteinExistence type="predicted"/>
<dbReference type="InterPro" id="IPR000182">
    <property type="entry name" value="GNAT_dom"/>
</dbReference>
<dbReference type="KEGG" id="ssai:N0B31_02435"/>
<dbReference type="PANTHER" id="PTHR43441">
    <property type="entry name" value="RIBOSOMAL-PROTEIN-SERINE ACETYLTRANSFERASE"/>
    <property type="match status" value="1"/>
</dbReference>
<dbReference type="PROSITE" id="PS51186">
    <property type="entry name" value="GNAT"/>
    <property type="match status" value="1"/>
</dbReference>
<dbReference type="GO" id="GO:1990189">
    <property type="term" value="F:protein N-terminal-serine acetyltransferase activity"/>
    <property type="evidence" value="ECO:0007669"/>
    <property type="project" value="TreeGrafter"/>
</dbReference>
<keyword evidence="3" id="KW-1185">Reference proteome</keyword>
<dbReference type="InterPro" id="IPR016181">
    <property type="entry name" value="Acyl_CoA_acyltransferase"/>
</dbReference>